<dbReference type="RefSeq" id="WP_160365893.1">
    <property type="nucleotide sequence ID" value="NZ_JACEIB010000006.1"/>
</dbReference>
<gene>
    <name evidence="2" type="ORF">HZF05_09885</name>
</gene>
<keyword evidence="3" id="KW-1185">Reference proteome</keyword>
<sequence length="96" mass="10531">MSQDYEGWDVDPRPAIKGLALFLILLLALVIGAALFYNHRYAPRTRPDPHPFPQPVLETIDSAPDDRNPVAPTQPPAGIDRAMAEVASDGNAVWNQ</sequence>
<organism evidence="2 3">
    <name type="scientific">Sphingomonas chungangi</name>
    <dbReference type="NCBI Taxonomy" id="2683589"/>
    <lineage>
        <taxon>Bacteria</taxon>
        <taxon>Pseudomonadati</taxon>
        <taxon>Pseudomonadota</taxon>
        <taxon>Alphaproteobacteria</taxon>
        <taxon>Sphingomonadales</taxon>
        <taxon>Sphingomonadaceae</taxon>
        <taxon>Sphingomonas</taxon>
    </lineage>
</organism>
<keyword evidence="1" id="KW-0472">Membrane</keyword>
<accession>A0A838LA82</accession>
<evidence type="ECO:0000313" key="3">
    <source>
        <dbReference type="Proteomes" id="UP000570166"/>
    </source>
</evidence>
<dbReference type="AlphaFoldDB" id="A0A838LA82"/>
<proteinExistence type="predicted"/>
<dbReference type="EMBL" id="JACEIB010000006">
    <property type="protein sequence ID" value="MBA2934408.1"/>
    <property type="molecule type" value="Genomic_DNA"/>
</dbReference>
<name>A0A838LA82_9SPHN</name>
<feature type="transmembrane region" description="Helical" evidence="1">
    <location>
        <begin position="15"/>
        <end position="37"/>
    </location>
</feature>
<keyword evidence="1" id="KW-1133">Transmembrane helix</keyword>
<keyword evidence="1" id="KW-0812">Transmembrane</keyword>
<protein>
    <submittedName>
        <fullName evidence="2">Uncharacterized protein</fullName>
    </submittedName>
</protein>
<evidence type="ECO:0000313" key="2">
    <source>
        <dbReference type="EMBL" id="MBA2934408.1"/>
    </source>
</evidence>
<evidence type="ECO:0000256" key="1">
    <source>
        <dbReference type="SAM" id="Phobius"/>
    </source>
</evidence>
<comment type="caution">
    <text evidence="2">The sequence shown here is derived from an EMBL/GenBank/DDBJ whole genome shotgun (WGS) entry which is preliminary data.</text>
</comment>
<reference evidence="2 3" key="1">
    <citation type="submission" date="2020-07" db="EMBL/GenBank/DDBJ databases">
        <authorList>
            <person name="Sun Q."/>
        </authorList>
    </citation>
    <scope>NUCLEOTIDE SEQUENCE [LARGE SCALE GENOMIC DNA]</scope>
    <source>
        <strain evidence="2 3">CGMCC 1.13654</strain>
    </source>
</reference>
<dbReference type="Proteomes" id="UP000570166">
    <property type="component" value="Unassembled WGS sequence"/>
</dbReference>